<dbReference type="Pfam" id="PF01855">
    <property type="entry name" value="POR_N"/>
    <property type="match status" value="1"/>
</dbReference>
<dbReference type="Gene3D" id="3.40.50.970">
    <property type="match status" value="1"/>
</dbReference>
<dbReference type="InterPro" id="IPR033412">
    <property type="entry name" value="PFOR_II"/>
</dbReference>
<dbReference type="PANTHER" id="PTHR43088">
    <property type="entry name" value="SUBUNIT OF PYRUVATE:FLAVODOXIN OXIDOREDUCTASE-RELATED"/>
    <property type="match status" value="1"/>
</dbReference>
<sequence>MKKVLATGNDAVLRAALDAGAGMFCGYPITPSTEILAGWAKAASKNKNLVFVQTEDEAAAGFGAIGGILAGKKAWVATAGMGNVIMQDPLSLAEAMRIPIVVYIAQRGGPSTGTVIFSQQEVVLTRHGGNGEGLRIVYSPGNIQELYDYVFKAFNIAWKYYFPVFILSDGYLGKTLSEVTYHQGKSMPPHPIMLNEHRLAAGQHLNLRNCYSLEEELGEVLKKQIADWEKMSEKVTEHEEFYVKDADLLIFAHGSVSQAAKAAIMEARAKGLKVGLFRPLTLSPFPIKESRKIVKNIKKILTIEASLGQFSDIVKSAIFGATGALYFEFFKPAEGITPEEILEKIEEYL</sequence>
<protein>
    <submittedName>
        <fullName evidence="4">Pyruvate flavodoxin/ferredoxin oxidoreductase domain protein</fullName>
    </submittedName>
</protein>
<evidence type="ECO:0000313" key="5">
    <source>
        <dbReference type="Proteomes" id="UP000034207"/>
    </source>
</evidence>
<keyword evidence="1" id="KW-0560">Oxidoreductase</keyword>
<accession>A0A0G0LYA9</accession>
<dbReference type="Pfam" id="PF17147">
    <property type="entry name" value="PFOR_II"/>
    <property type="match status" value="1"/>
</dbReference>
<dbReference type="PATRIC" id="fig|1618345.3.peg.1188"/>
<evidence type="ECO:0000256" key="1">
    <source>
        <dbReference type="ARBA" id="ARBA00023002"/>
    </source>
</evidence>
<feature type="domain" description="Pyruvate:ferredoxin oxidoreductase core" evidence="3">
    <location>
        <begin position="246"/>
        <end position="321"/>
    </location>
</feature>
<evidence type="ECO:0000313" key="4">
    <source>
        <dbReference type="EMBL" id="KKQ93005.1"/>
    </source>
</evidence>
<reference evidence="4 5" key="1">
    <citation type="journal article" date="2015" name="Nature">
        <title>rRNA introns, odd ribosomes, and small enigmatic genomes across a large radiation of phyla.</title>
        <authorList>
            <person name="Brown C.T."/>
            <person name="Hug L.A."/>
            <person name="Thomas B.C."/>
            <person name="Sharon I."/>
            <person name="Castelle C.J."/>
            <person name="Singh A."/>
            <person name="Wilkins M.J."/>
            <person name="Williams K.H."/>
            <person name="Banfield J.F."/>
        </authorList>
    </citation>
    <scope>NUCLEOTIDE SEQUENCE [LARGE SCALE GENOMIC DNA]</scope>
</reference>
<dbReference type="SUPFAM" id="SSF52518">
    <property type="entry name" value="Thiamin diphosphate-binding fold (THDP-binding)"/>
    <property type="match status" value="1"/>
</dbReference>
<dbReference type="CDD" id="cd07034">
    <property type="entry name" value="TPP_PYR_PFOR_IOR-alpha_like"/>
    <property type="match status" value="1"/>
</dbReference>
<dbReference type="InterPro" id="IPR029061">
    <property type="entry name" value="THDP-binding"/>
</dbReference>
<organism evidence="4 5">
    <name type="scientific">candidate division CPR2 bacterium GW2011_GWC2_39_10</name>
    <dbReference type="NCBI Taxonomy" id="1618345"/>
    <lineage>
        <taxon>Bacteria</taxon>
        <taxon>Bacteria division CPR2</taxon>
    </lineage>
</organism>
<dbReference type="Gene3D" id="3.40.50.920">
    <property type="match status" value="1"/>
</dbReference>
<comment type="caution">
    <text evidence="4">The sequence shown here is derived from an EMBL/GenBank/DDBJ whole genome shotgun (WGS) entry which is preliminary data.</text>
</comment>
<dbReference type="GO" id="GO:0016491">
    <property type="term" value="F:oxidoreductase activity"/>
    <property type="evidence" value="ECO:0007669"/>
    <property type="project" value="UniProtKB-KW"/>
</dbReference>
<evidence type="ECO:0000259" key="3">
    <source>
        <dbReference type="Pfam" id="PF17147"/>
    </source>
</evidence>
<dbReference type="InterPro" id="IPR002880">
    <property type="entry name" value="Pyrv_Fd/Flavodoxin_OxRdtase_N"/>
</dbReference>
<dbReference type="EMBL" id="LBVV01000030">
    <property type="protein sequence ID" value="KKQ93005.1"/>
    <property type="molecule type" value="Genomic_DNA"/>
</dbReference>
<dbReference type="SUPFAM" id="SSF52922">
    <property type="entry name" value="TK C-terminal domain-like"/>
    <property type="match status" value="1"/>
</dbReference>
<dbReference type="InterPro" id="IPR052368">
    <property type="entry name" value="2-oxoacid_oxidoreductase"/>
</dbReference>
<keyword evidence="4" id="KW-0670">Pyruvate</keyword>
<dbReference type="Proteomes" id="UP000034207">
    <property type="component" value="Unassembled WGS sequence"/>
</dbReference>
<gene>
    <name evidence="4" type="ORF">UT18_C0030G0015</name>
</gene>
<evidence type="ECO:0000259" key="2">
    <source>
        <dbReference type="Pfam" id="PF01855"/>
    </source>
</evidence>
<dbReference type="STRING" id="1618345.UT18_C0030G0015"/>
<dbReference type="InterPro" id="IPR009014">
    <property type="entry name" value="Transketo_C/PFOR_II"/>
</dbReference>
<dbReference type="PANTHER" id="PTHR43088:SF1">
    <property type="entry name" value="SUBUNIT OF PYRUVATE:FLAVODOXIN OXIDOREDUCTASE"/>
    <property type="match status" value="1"/>
</dbReference>
<dbReference type="AlphaFoldDB" id="A0A0G0LYA9"/>
<feature type="domain" description="Pyruvate flavodoxin/ferredoxin oxidoreductase pyrimidine binding" evidence="2">
    <location>
        <begin position="15"/>
        <end position="185"/>
    </location>
</feature>
<proteinExistence type="predicted"/>
<name>A0A0G0LYA9_UNCC2</name>